<comment type="similarity">
    <text evidence="2">Belongs to the bZIP family. CNC subfamily.</text>
</comment>
<dbReference type="GO" id="GO:0005634">
    <property type="term" value="C:nucleus"/>
    <property type="evidence" value="ECO:0007669"/>
    <property type="project" value="UniProtKB-SubCell"/>
</dbReference>
<dbReference type="GO" id="GO:0000978">
    <property type="term" value="F:RNA polymerase II cis-regulatory region sequence-specific DNA binding"/>
    <property type="evidence" value="ECO:0007669"/>
    <property type="project" value="TreeGrafter"/>
</dbReference>
<dbReference type="Gene3D" id="3.30.710.10">
    <property type="entry name" value="Potassium Channel Kv1.1, Chain A"/>
    <property type="match status" value="1"/>
</dbReference>
<dbReference type="FunFam" id="1.10.880.10:FF:000002">
    <property type="entry name" value="transcription regulator protein BACH2 isoform X1"/>
    <property type="match status" value="1"/>
</dbReference>
<evidence type="ECO:0000256" key="6">
    <source>
        <dbReference type="ARBA" id="ARBA00023015"/>
    </source>
</evidence>
<dbReference type="Proteomes" id="UP000504632">
    <property type="component" value="Chromosome 1"/>
</dbReference>
<dbReference type="PROSITE" id="PS50097">
    <property type="entry name" value="BTB"/>
    <property type="match status" value="1"/>
</dbReference>
<dbReference type="InterPro" id="IPR046347">
    <property type="entry name" value="bZIP_sf"/>
</dbReference>
<dbReference type="FunFam" id="3.30.710.10:FF:000033">
    <property type="entry name" value="transcription regulator protein BACH2 isoform X1"/>
    <property type="match status" value="1"/>
</dbReference>
<reference evidence="15" key="1">
    <citation type="submission" date="2025-08" db="UniProtKB">
        <authorList>
            <consortium name="RefSeq"/>
        </authorList>
    </citation>
    <scope>IDENTIFICATION</scope>
</reference>
<evidence type="ECO:0000256" key="11">
    <source>
        <dbReference type="SAM" id="MobiDB-lite"/>
    </source>
</evidence>
<keyword evidence="4" id="KW-0597">Phosphoprotein</keyword>
<dbReference type="SMART" id="SM00338">
    <property type="entry name" value="BRLZ"/>
    <property type="match status" value="1"/>
</dbReference>
<evidence type="ECO:0000256" key="4">
    <source>
        <dbReference type="ARBA" id="ARBA00022553"/>
    </source>
</evidence>
<dbReference type="Pfam" id="PF03131">
    <property type="entry name" value="bZIP_Maf"/>
    <property type="match status" value="1"/>
</dbReference>
<feature type="region of interest" description="Disordered" evidence="11">
    <location>
        <begin position="151"/>
        <end position="210"/>
    </location>
</feature>
<organism evidence="14 15">
    <name type="scientific">Chanos chanos</name>
    <name type="common">Milkfish</name>
    <name type="synonym">Mugil chanos</name>
    <dbReference type="NCBI Taxonomy" id="29144"/>
    <lineage>
        <taxon>Eukaryota</taxon>
        <taxon>Metazoa</taxon>
        <taxon>Chordata</taxon>
        <taxon>Craniata</taxon>
        <taxon>Vertebrata</taxon>
        <taxon>Euteleostomi</taxon>
        <taxon>Actinopterygii</taxon>
        <taxon>Neopterygii</taxon>
        <taxon>Teleostei</taxon>
        <taxon>Ostariophysi</taxon>
        <taxon>Gonorynchiformes</taxon>
        <taxon>Chanidae</taxon>
        <taxon>Chanos</taxon>
    </lineage>
</organism>
<dbReference type="PROSITE" id="PS50217">
    <property type="entry name" value="BZIP"/>
    <property type="match status" value="1"/>
</dbReference>
<evidence type="ECO:0000256" key="9">
    <source>
        <dbReference type="ARBA" id="ARBA00023163"/>
    </source>
</evidence>
<dbReference type="SUPFAM" id="SSF57959">
    <property type="entry name" value="Leucine zipper domain"/>
    <property type="match status" value="1"/>
</dbReference>
<comment type="subcellular location">
    <subcellularLocation>
        <location evidence="1">Nucleus</location>
    </subcellularLocation>
</comment>
<evidence type="ECO:0000259" key="13">
    <source>
        <dbReference type="PROSITE" id="PS50217"/>
    </source>
</evidence>
<evidence type="ECO:0000256" key="5">
    <source>
        <dbReference type="ARBA" id="ARBA00022843"/>
    </source>
</evidence>
<name>A0A6J2WNY9_CHACN</name>
<dbReference type="PANTHER" id="PTHR46105">
    <property type="entry name" value="AGAP004733-PA"/>
    <property type="match status" value="1"/>
</dbReference>
<dbReference type="SUPFAM" id="SSF47454">
    <property type="entry name" value="A DNA-binding domain in eukaryotic transcription factors"/>
    <property type="match status" value="1"/>
</dbReference>
<dbReference type="CDD" id="cd14719">
    <property type="entry name" value="bZIP_BACH"/>
    <property type="match status" value="1"/>
</dbReference>
<dbReference type="GO" id="GO:0000981">
    <property type="term" value="F:DNA-binding transcription factor activity, RNA polymerase II-specific"/>
    <property type="evidence" value="ECO:0007669"/>
    <property type="project" value="TreeGrafter"/>
</dbReference>
<keyword evidence="3" id="KW-0678">Repressor</keyword>
<keyword evidence="10" id="KW-0539">Nucleus</keyword>
<keyword evidence="8" id="KW-0010">Activator</keyword>
<dbReference type="InterPro" id="IPR043321">
    <property type="entry name" value="bZIP_BACH"/>
</dbReference>
<dbReference type="SUPFAM" id="SSF54695">
    <property type="entry name" value="POZ domain"/>
    <property type="match status" value="1"/>
</dbReference>
<keyword evidence="9" id="KW-0804">Transcription</keyword>
<dbReference type="InterPro" id="IPR004826">
    <property type="entry name" value="bZIP_Maf"/>
</dbReference>
<feature type="compositionally biased region" description="Polar residues" evidence="11">
    <location>
        <begin position="704"/>
        <end position="718"/>
    </location>
</feature>
<evidence type="ECO:0000313" key="15">
    <source>
        <dbReference type="RefSeq" id="XP_030645056.1"/>
    </source>
</evidence>
<evidence type="ECO:0000256" key="8">
    <source>
        <dbReference type="ARBA" id="ARBA00023159"/>
    </source>
</evidence>
<dbReference type="RefSeq" id="XP_030645056.1">
    <property type="nucleotide sequence ID" value="XM_030789196.1"/>
</dbReference>
<feature type="domain" description="BTB" evidence="12">
    <location>
        <begin position="37"/>
        <end position="103"/>
    </location>
</feature>
<feature type="region of interest" description="Disordered" evidence="11">
    <location>
        <begin position="423"/>
        <end position="500"/>
    </location>
</feature>
<evidence type="ECO:0000256" key="2">
    <source>
        <dbReference type="ARBA" id="ARBA00008157"/>
    </source>
</evidence>
<gene>
    <name evidence="15" type="primary">bach2a</name>
</gene>
<dbReference type="Pfam" id="PF00651">
    <property type="entry name" value="BTB"/>
    <property type="match status" value="1"/>
</dbReference>
<protein>
    <submittedName>
        <fullName evidence="15">Transcription regulator protein BACH2</fullName>
    </submittedName>
</protein>
<dbReference type="InterPro" id="IPR050457">
    <property type="entry name" value="ZnFinger_BTB_dom_contain"/>
</dbReference>
<dbReference type="SMART" id="SM00225">
    <property type="entry name" value="BTB"/>
    <property type="match status" value="1"/>
</dbReference>
<keyword evidence="6" id="KW-0805">Transcription regulation</keyword>
<dbReference type="PANTHER" id="PTHR46105:SF8">
    <property type="entry name" value="TRANSCRIPTION REGULATOR PROTEIN BACH2"/>
    <property type="match status" value="1"/>
</dbReference>
<dbReference type="InParanoid" id="A0A6J2WNY9"/>
<dbReference type="GeneID" id="115825368"/>
<dbReference type="InterPro" id="IPR011333">
    <property type="entry name" value="SKP1/BTB/POZ_sf"/>
</dbReference>
<feature type="domain" description="BZIP" evidence="13">
    <location>
        <begin position="609"/>
        <end position="654"/>
    </location>
</feature>
<evidence type="ECO:0000256" key="7">
    <source>
        <dbReference type="ARBA" id="ARBA00023125"/>
    </source>
</evidence>
<accession>A0A6J2WNY9</accession>
<evidence type="ECO:0000256" key="10">
    <source>
        <dbReference type="ARBA" id="ARBA00023242"/>
    </source>
</evidence>
<keyword evidence="14" id="KW-1185">Reference proteome</keyword>
<dbReference type="AlphaFoldDB" id="A0A6J2WNY9"/>
<dbReference type="InterPro" id="IPR008917">
    <property type="entry name" value="TF_DNA-bd_sf"/>
</dbReference>
<dbReference type="PROSITE" id="PS00036">
    <property type="entry name" value="BZIP_BASIC"/>
    <property type="match status" value="1"/>
</dbReference>
<dbReference type="InterPro" id="IPR004827">
    <property type="entry name" value="bZIP"/>
</dbReference>
<proteinExistence type="inferred from homology"/>
<evidence type="ECO:0000256" key="1">
    <source>
        <dbReference type="ARBA" id="ARBA00004123"/>
    </source>
</evidence>
<dbReference type="CTD" id="557210"/>
<dbReference type="OrthoDB" id="6365358at2759"/>
<dbReference type="InterPro" id="IPR000210">
    <property type="entry name" value="BTB/POZ_dom"/>
</dbReference>
<sequence>MSVEEKPEAPMYVYESTVHCANILLCLNDQRIQDILCDVTVLVEGKEIRAHKAVLAASSQYFLQVLMGHTEHELVITLPERITTRGFAPLLQFAYTAKLLLSRENIQEVMCCAEFLGMRNLEDSCFRFLEAQMYSEAKEVLMCQKLPSDPLGLNHMKPEDEDSSKATLSQAGQESSAHSPLQERNGSASTDNLSYTQANKHNGSEPPQCPKYRKYQQACSKYSVTTSTHSCSTSLPNSLNDIVTSGCDEGLGLSRIKTDQGTEESLSLRLTEVEQDDLRRDGGLKMDMEIDHRPLCSTPVEHKMSISSQACLRSLIKNSSALSHLSHSSNHTLPSTISHSQDKCVAQDDYQTHNPIKGGLNLSSVKQTDTLSAELSLKSLTYDTISKQELDRRNVILSSGLTDQLALPAYSYPVKRFVKQETPKGQWAGSGQSHPCSQNMSDSFPQGPLLSGHLRPKRSCPVPIKVCPRSPHPKDRIRTSSSCSSYSYTEDGHQDSPVSPAQFEFSISPCSNMTHCLEQQEHVMVEDAIMSQVPPKIKCEKSYDTNSSDESGSFSEGDSESGHAKDHNLEVKLPFPVEQITDLPRNDFQLMMKMYRLTSEQLEFIHNVRRRSKNRVAAQRCRKRKLECIQNLECEIHKLVCEKQKLLSERNQLKACMVEMWERFSFLSQEVCRDEQLSPEQVCSLTHSQPLLLSSTRTDLTLTPEGNNIRSPSPSESQAAALRDHHSNRTEGSPELGHDSRSALDTSPSLEKWRNSVTVDFCQEMIVKCTTDG</sequence>
<feature type="region of interest" description="Disordered" evidence="11">
    <location>
        <begin position="540"/>
        <end position="567"/>
    </location>
</feature>
<keyword evidence="5" id="KW-0832">Ubl conjugation</keyword>
<feature type="compositionally biased region" description="Polar residues" evidence="11">
    <location>
        <begin position="429"/>
        <end position="444"/>
    </location>
</feature>
<evidence type="ECO:0000259" key="12">
    <source>
        <dbReference type="PROSITE" id="PS50097"/>
    </source>
</evidence>
<feature type="region of interest" description="Disordered" evidence="11">
    <location>
        <begin position="696"/>
        <end position="748"/>
    </location>
</feature>
<dbReference type="Gene3D" id="1.10.880.10">
    <property type="entry name" value="Transcription factor, Skn-1-like, DNA-binding domain"/>
    <property type="match status" value="1"/>
</dbReference>
<evidence type="ECO:0000256" key="3">
    <source>
        <dbReference type="ARBA" id="ARBA00022491"/>
    </source>
</evidence>
<evidence type="ECO:0000313" key="14">
    <source>
        <dbReference type="Proteomes" id="UP000504632"/>
    </source>
</evidence>
<keyword evidence="7" id="KW-0238">DNA-binding</keyword>
<feature type="compositionally biased region" description="Polar residues" evidence="11">
    <location>
        <begin position="165"/>
        <end position="201"/>
    </location>
</feature>